<dbReference type="CDD" id="cd01960">
    <property type="entry name" value="nsLTP1"/>
    <property type="match status" value="1"/>
</dbReference>
<organism evidence="5 6">
    <name type="scientific">Lupinus albus</name>
    <name type="common">White lupine</name>
    <name type="synonym">Lupinus termis</name>
    <dbReference type="NCBI Taxonomy" id="3870"/>
    <lineage>
        <taxon>Eukaryota</taxon>
        <taxon>Viridiplantae</taxon>
        <taxon>Streptophyta</taxon>
        <taxon>Embryophyta</taxon>
        <taxon>Tracheophyta</taxon>
        <taxon>Spermatophyta</taxon>
        <taxon>Magnoliopsida</taxon>
        <taxon>eudicotyledons</taxon>
        <taxon>Gunneridae</taxon>
        <taxon>Pentapetalae</taxon>
        <taxon>rosids</taxon>
        <taxon>fabids</taxon>
        <taxon>Fabales</taxon>
        <taxon>Fabaceae</taxon>
        <taxon>Papilionoideae</taxon>
        <taxon>50 kb inversion clade</taxon>
        <taxon>genistoids sensu lato</taxon>
        <taxon>core genistoids</taxon>
        <taxon>Genisteae</taxon>
        <taxon>Lupinus</taxon>
    </lineage>
</organism>
<feature type="domain" description="Bifunctional inhibitor/plant lipid transfer protein/seed storage helical" evidence="4">
    <location>
        <begin position="32"/>
        <end position="117"/>
    </location>
</feature>
<gene>
    <name evidence="5" type="ORF">Lalb_Chr07g0188511</name>
</gene>
<evidence type="ECO:0000313" key="6">
    <source>
        <dbReference type="Proteomes" id="UP000447434"/>
    </source>
</evidence>
<evidence type="ECO:0000313" key="5">
    <source>
        <dbReference type="EMBL" id="KAE9610619.1"/>
    </source>
</evidence>
<reference evidence="6" key="1">
    <citation type="journal article" date="2020" name="Nat. Commun.">
        <title>Genome sequence of the cluster root forming white lupin.</title>
        <authorList>
            <person name="Hufnagel B."/>
            <person name="Marques A."/>
            <person name="Soriano A."/>
            <person name="Marques L."/>
            <person name="Divol F."/>
            <person name="Doumas P."/>
            <person name="Sallet E."/>
            <person name="Mancinotti D."/>
            <person name="Carrere S."/>
            <person name="Marande W."/>
            <person name="Arribat S."/>
            <person name="Keller J."/>
            <person name="Huneau C."/>
            <person name="Blein T."/>
            <person name="Aime D."/>
            <person name="Laguerre M."/>
            <person name="Taylor J."/>
            <person name="Schubert V."/>
            <person name="Nelson M."/>
            <person name="Geu-Flores F."/>
            <person name="Crespi M."/>
            <person name="Gallardo-Guerrero K."/>
            <person name="Delaux P.-M."/>
            <person name="Salse J."/>
            <person name="Berges H."/>
            <person name="Guyot R."/>
            <person name="Gouzy J."/>
            <person name="Peret B."/>
        </authorList>
    </citation>
    <scope>NUCLEOTIDE SEQUENCE [LARGE SCALE GENOMIC DNA]</scope>
    <source>
        <strain evidence="6">cv. Amiga</strain>
    </source>
</reference>
<dbReference type="EMBL" id="WOCE01000007">
    <property type="protein sequence ID" value="KAE9610619.1"/>
    <property type="molecule type" value="Genomic_DNA"/>
</dbReference>
<dbReference type="InterPro" id="IPR016140">
    <property type="entry name" value="Bifunc_inhib/LTP/seed_store"/>
</dbReference>
<dbReference type="AlphaFoldDB" id="A0A6A4QAM2"/>
<evidence type="ECO:0000256" key="2">
    <source>
        <dbReference type="ARBA" id="ARBA00023157"/>
    </source>
</evidence>
<dbReference type="Gene3D" id="1.10.110.10">
    <property type="entry name" value="Plant lipid-transfer and hydrophobic proteins"/>
    <property type="match status" value="1"/>
</dbReference>
<keyword evidence="6" id="KW-1185">Reference proteome</keyword>
<dbReference type="Proteomes" id="UP000447434">
    <property type="component" value="Chromosome 7"/>
</dbReference>
<keyword evidence="2" id="KW-1015">Disulfide bond</keyword>
<dbReference type="OrthoDB" id="1377674at2759"/>
<accession>A0A6A4QAM2</accession>
<sequence>MEKKVVGLLLSMMILSLLDGTSKASQINDITCAQAGQLVLPCVPFLQGIGSEQPSTSCCSGAKSVVEGASSTQNRRDLCQCLKKVSSLITINPDRAKQLPKLCNVNLPFDLDPKIDCNS</sequence>
<dbReference type="PANTHER" id="PTHR33076">
    <property type="entry name" value="NON-SPECIFIC LIPID-TRANSFER PROTEIN 2-RELATED"/>
    <property type="match status" value="1"/>
</dbReference>
<feature type="chain" id="PRO_5025611022" evidence="3">
    <location>
        <begin position="25"/>
        <end position="119"/>
    </location>
</feature>
<evidence type="ECO:0000256" key="1">
    <source>
        <dbReference type="ARBA" id="ARBA00009748"/>
    </source>
</evidence>
<dbReference type="InterPro" id="IPR000528">
    <property type="entry name" value="Plant_nsLTP"/>
</dbReference>
<comment type="similarity">
    <text evidence="1">Belongs to the plant LTP family.</text>
</comment>
<dbReference type="GO" id="GO:0006869">
    <property type="term" value="P:lipid transport"/>
    <property type="evidence" value="ECO:0007669"/>
    <property type="project" value="InterPro"/>
</dbReference>
<dbReference type="SUPFAM" id="SSF47699">
    <property type="entry name" value="Bifunctional inhibitor/lipid-transfer protein/seed storage 2S albumin"/>
    <property type="match status" value="1"/>
</dbReference>
<dbReference type="InterPro" id="IPR036312">
    <property type="entry name" value="Bifun_inhib/LTP/seed_sf"/>
</dbReference>
<name>A0A6A4QAM2_LUPAL</name>
<feature type="signal peptide" evidence="3">
    <location>
        <begin position="1"/>
        <end position="24"/>
    </location>
</feature>
<dbReference type="PRINTS" id="PR00382">
    <property type="entry name" value="LIPIDTRNSFER"/>
</dbReference>
<proteinExistence type="inferred from homology"/>
<keyword evidence="3" id="KW-0732">Signal</keyword>
<protein>
    <submittedName>
        <fullName evidence="5">Putative plant lipid transfer protein/Par allergen</fullName>
    </submittedName>
</protein>
<evidence type="ECO:0000256" key="3">
    <source>
        <dbReference type="SAM" id="SignalP"/>
    </source>
</evidence>
<dbReference type="GO" id="GO:0008289">
    <property type="term" value="F:lipid binding"/>
    <property type="evidence" value="ECO:0007669"/>
    <property type="project" value="InterPro"/>
</dbReference>
<comment type="caution">
    <text evidence="5">The sequence shown here is derived from an EMBL/GenBank/DDBJ whole genome shotgun (WGS) entry which is preliminary data.</text>
</comment>
<evidence type="ECO:0000259" key="4">
    <source>
        <dbReference type="Pfam" id="PF00234"/>
    </source>
</evidence>
<dbReference type="Pfam" id="PF00234">
    <property type="entry name" value="Tryp_alpha_amyl"/>
    <property type="match status" value="1"/>
</dbReference>